<organism evidence="3 4">
    <name type="scientific">Phyllobacterium ifriqiyense</name>
    <dbReference type="NCBI Taxonomy" id="314238"/>
    <lineage>
        <taxon>Bacteria</taxon>
        <taxon>Pseudomonadati</taxon>
        <taxon>Pseudomonadota</taxon>
        <taxon>Alphaproteobacteria</taxon>
        <taxon>Hyphomicrobiales</taxon>
        <taxon>Phyllobacteriaceae</taxon>
        <taxon>Phyllobacterium</taxon>
    </lineage>
</organism>
<proteinExistence type="predicted"/>
<dbReference type="PANTHER" id="PTHR19353:SF73">
    <property type="entry name" value="FATTY ACID DESATURASE"/>
    <property type="match status" value="1"/>
</dbReference>
<dbReference type="EC" id="1.14.19.23" evidence="3"/>
<accession>A0ABU0SAV0</accession>
<dbReference type="EC" id="1.14.19.45" evidence="3"/>
<sequence length="343" mass="39206">MITPPQKNSPAASSDARPWLKILSQYRKPHRGRSAFELAVTLVPFAIFWALCWAAVHYGYWWGLVLIIPAAGFLLRLFMIQHDCGHGSFFAHRHTDDWTGRVIGVLTLTPYDYWRRSHAIHHASAGNLDERGIGDITTLTVAEYRALSRWGRIGYRFYRHPAVMFGVGPVWLFFFKQRLPFGMMRSGAAPWISTMATNLGIAVCAIFLMWLVGVGPFLLIHLPIVTLAGAAGIWLFYVQHQFEETHWSSAPEWQFHEAALHGSSHYILPGFLQWITGNIGIHHVHHLSSKVPCYRLPQVLKDYPELADIGRITIMESLRCVKLVLWDENRKRLVSFREARAQV</sequence>
<dbReference type="InterPro" id="IPR012171">
    <property type="entry name" value="Fatty_acid_desaturase"/>
</dbReference>
<keyword evidence="1" id="KW-1133">Transmembrane helix</keyword>
<dbReference type="InterPro" id="IPR005804">
    <property type="entry name" value="FA_desaturase_dom"/>
</dbReference>
<protein>
    <submittedName>
        <fullName evidence="3">Omega-6 fatty acid desaturase (Delta-12 desaturase)</fullName>
        <ecNumber evidence="3">1.14.19.23</ecNumber>
        <ecNumber evidence="3">1.14.19.45</ecNumber>
    </submittedName>
</protein>
<feature type="transmembrane region" description="Helical" evidence="1">
    <location>
        <begin position="62"/>
        <end position="79"/>
    </location>
</feature>
<dbReference type="Proteomes" id="UP001237780">
    <property type="component" value="Unassembled WGS sequence"/>
</dbReference>
<name>A0ABU0SAV0_9HYPH</name>
<reference evidence="3 4" key="1">
    <citation type="submission" date="2023-07" db="EMBL/GenBank/DDBJ databases">
        <title>Comparative genomics of wheat-associated soil bacteria to identify genetic determinants of phenazine resistance.</title>
        <authorList>
            <person name="Mouncey N."/>
        </authorList>
    </citation>
    <scope>NUCLEOTIDE SEQUENCE [LARGE SCALE GENOMIC DNA]</scope>
    <source>
        <strain evidence="3 4">W4I11</strain>
    </source>
</reference>
<feature type="transmembrane region" description="Helical" evidence="1">
    <location>
        <begin position="157"/>
        <end position="176"/>
    </location>
</feature>
<evidence type="ECO:0000313" key="4">
    <source>
        <dbReference type="Proteomes" id="UP001237780"/>
    </source>
</evidence>
<dbReference type="CDD" id="cd03507">
    <property type="entry name" value="Delta12-FADS-like"/>
    <property type="match status" value="1"/>
</dbReference>
<evidence type="ECO:0000259" key="2">
    <source>
        <dbReference type="Pfam" id="PF00487"/>
    </source>
</evidence>
<dbReference type="Pfam" id="PF00487">
    <property type="entry name" value="FA_desaturase"/>
    <property type="match status" value="1"/>
</dbReference>
<dbReference type="GO" id="GO:0102850">
    <property type="term" value="F:acyl-lipid (n+3)-(Z)-desaturase (ferredoxin) activity"/>
    <property type="evidence" value="ECO:0007669"/>
    <property type="project" value="UniProtKB-EC"/>
</dbReference>
<keyword evidence="3" id="KW-0560">Oxidoreductase</keyword>
<keyword evidence="4" id="KW-1185">Reference proteome</keyword>
<keyword evidence="1" id="KW-0812">Transmembrane</keyword>
<dbReference type="RefSeq" id="WP_307282282.1">
    <property type="nucleotide sequence ID" value="NZ_JAUSZT010000003.1"/>
</dbReference>
<feature type="transmembrane region" description="Helical" evidence="1">
    <location>
        <begin position="35"/>
        <end position="56"/>
    </location>
</feature>
<gene>
    <name evidence="3" type="ORF">QFZ34_003064</name>
</gene>
<feature type="transmembrane region" description="Helical" evidence="1">
    <location>
        <begin position="188"/>
        <end position="211"/>
    </location>
</feature>
<evidence type="ECO:0000256" key="1">
    <source>
        <dbReference type="SAM" id="Phobius"/>
    </source>
</evidence>
<dbReference type="EMBL" id="JAUSZT010000003">
    <property type="protein sequence ID" value="MDQ0997882.1"/>
    <property type="molecule type" value="Genomic_DNA"/>
</dbReference>
<feature type="domain" description="Fatty acid desaturase" evidence="2">
    <location>
        <begin position="61"/>
        <end position="305"/>
    </location>
</feature>
<keyword evidence="1" id="KW-0472">Membrane</keyword>
<comment type="caution">
    <text evidence="3">The sequence shown here is derived from an EMBL/GenBank/DDBJ whole genome shotgun (WGS) entry which is preliminary data.</text>
</comment>
<feature type="transmembrane region" description="Helical" evidence="1">
    <location>
        <begin position="218"/>
        <end position="237"/>
    </location>
</feature>
<dbReference type="PANTHER" id="PTHR19353">
    <property type="entry name" value="FATTY ACID DESATURASE 2"/>
    <property type="match status" value="1"/>
</dbReference>
<evidence type="ECO:0000313" key="3">
    <source>
        <dbReference type="EMBL" id="MDQ0997882.1"/>
    </source>
</evidence>